<proteinExistence type="predicted"/>
<dbReference type="GO" id="GO:0042284">
    <property type="term" value="F:sphingolipid delta-4 desaturase activity"/>
    <property type="evidence" value="ECO:0007669"/>
    <property type="project" value="TreeGrafter"/>
</dbReference>
<dbReference type="PANTHER" id="PTHR12879:SF20">
    <property type="entry name" value="SPHINGOLIPID DELTA(4)-DESATURASE_C4-MONOOXYGENASE-RELATED"/>
    <property type="match status" value="1"/>
</dbReference>
<dbReference type="Pfam" id="PF00487">
    <property type="entry name" value="FA_desaturase"/>
    <property type="match status" value="1"/>
</dbReference>
<accession>A0A914S5D0</accession>
<evidence type="ECO:0000259" key="1">
    <source>
        <dbReference type="Pfam" id="PF00487"/>
    </source>
</evidence>
<reference evidence="3" key="1">
    <citation type="submission" date="2022-11" db="UniProtKB">
        <authorList>
            <consortium name="WormBaseParasite"/>
        </authorList>
    </citation>
    <scope>IDENTIFICATION</scope>
</reference>
<dbReference type="WBParaSite" id="PEQ_0000945101-mRNA-1">
    <property type="protein sequence ID" value="PEQ_0000945101-mRNA-1"/>
    <property type="gene ID" value="PEQ_0000945101"/>
</dbReference>
<keyword evidence="2" id="KW-1185">Reference proteome</keyword>
<evidence type="ECO:0000313" key="2">
    <source>
        <dbReference type="Proteomes" id="UP000887564"/>
    </source>
</evidence>
<dbReference type="InterPro" id="IPR005804">
    <property type="entry name" value="FA_desaturase_dom"/>
</dbReference>
<sequence length="114" mass="13230">MQFQNRLFGIFANLPIGVPISVSFKKYHVEHHRYLGEDALDTDVPTELEGRLFTTPFRKFIWLVLQPLFYAFRPLIIYKKAPTDLELLNALVQVRPFVSNGKLLCSFAKISLFL</sequence>
<dbReference type="AlphaFoldDB" id="A0A914S5D0"/>
<evidence type="ECO:0000313" key="3">
    <source>
        <dbReference type="WBParaSite" id="PEQ_0000945101-mRNA-1"/>
    </source>
</evidence>
<dbReference type="Proteomes" id="UP000887564">
    <property type="component" value="Unplaced"/>
</dbReference>
<name>A0A914S5D0_PAREQ</name>
<organism evidence="2 3">
    <name type="scientific">Parascaris equorum</name>
    <name type="common">Equine roundworm</name>
    <dbReference type="NCBI Taxonomy" id="6256"/>
    <lineage>
        <taxon>Eukaryota</taxon>
        <taxon>Metazoa</taxon>
        <taxon>Ecdysozoa</taxon>
        <taxon>Nematoda</taxon>
        <taxon>Chromadorea</taxon>
        <taxon>Rhabditida</taxon>
        <taxon>Spirurina</taxon>
        <taxon>Ascaridomorpha</taxon>
        <taxon>Ascaridoidea</taxon>
        <taxon>Ascarididae</taxon>
        <taxon>Parascaris</taxon>
    </lineage>
</organism>
<dbReference type="GO" id="GO:0016020">
    <property type="term" value="C:membrane"/>
    <property type="evidence" value="ECO:0007669"/>
    <property type="project" value="GOC"/>
</dbReference>
<feature type="domain" description="Fatty acid desaturase" evidence="1">
    <location>
        <begin position="5"/>
        <end position="75"/>
    </location>
</feature>
<dbReference type="PANTHER" id="PTHR12879">
    <property type="entry name" value="SPHINGOLIPID DELTA 4 DESATURASE/C-4 HYDROXYLASE PROTEIN DES2"/>
    <property type="match status" value="1"/>
</dbReference>
<protein>
    <submittedName>
        <fullName evidence="3">Fatty acid desaturase domain-containing protein</fullName>
    </submittedName>
</protein>
<dbReference type="GO" id="GO:0046513">
    <property type="term" value="P:ceramide biosynthetic process"/>
    <property type="evidence" value="ECO:0007669"/>
    <property type="project" value="TreeGrafter"/>
</dbReference>